<accession>A0A1G8LH88</accession>
<gene>
    <name evidence="1" type="ORF">SAMN05216272_111153</name>
</gene>
<dbReference type="STRING" id="428992.SAMN05216272_111153"/>
<dbReference type="OrthoDB" id="6998275at2"/>
<evidence type="ECO:0000313" key="2">
    <source>
        <dbReference type="Proteomes" id="UP000199636"/>
    </source>
</evidence>
<keyword evidence="2" id="KW-1185">Reference proteome</keyword>
<protein>
    <submittedName>
        <fullName evidence="1">Uncharacterized protein</fullName>
    </submittedName>
</protein>
<dbReference type="AlphaFoldDB" id="A0A1G8LH88"/>
<reference evidence="2" key="1">
    <citation type="submission" date="2016-10" db="EMBL/GenBank/DDBJ databases">
        <authorList>
            <person name="Varghese N."/>
            <person name="Submissions S."/>
        </authorList>
    </citation>
    <scope>NUCLEOTIDE SEQUENCE [LARGE SCALE GENOMIC DNA]</scope>
    <source>
        <strain evidence="2">CCM 7469</strain>
    </source>
</reference>
<dbReference type="RefSeq" id="WP_090266920.1">
    <property type="nucleotide sequence ID" value="NZ_FNDS01000011.1"/>
</dbReference>
<evidence type="ECO:0000313" key="1">
    <source>
        <dbReference type="EMBL" id="SDI55064.1"/>
    </source>
</evidence>
<dbReference type="EMBL" id="FNDS01000011">
    <property type="protein sequence ID" value="SDI55064.1"/>
    <property type="molecule type" value="Genomic_DNA"/>
</dbReference>
<proteinExistence type="predicted"/>
<organism evidence="1 2">
    <name type="scientific">Pseudomonas panipatensis</name>
    <dbReference type="NCBI Taxonomy" id="428992"/>
    <lineage>
        <taxon>Bacteria</taxon>
        <taxon>Pseudomonadati</taxon>
        <taxon>Pseudomonadota</taxon>
        <taxon>Gammaproteobacteria</taxon>
        <taxon>Pseudomonadales</taxon>
        <taxon>Pseudomonadaceae</taxon>
        <taxon>Pseudomonas</taxon>
    </lineage>
</organism>
<dbReference type="Proteomes" id="UP000199636">
    <property type="component" value="Unassembled WGS sequence"/>
</dbReference>
<sequence>MDISIQRVETLGPDIWQVHACGAVFSFGDQSSAVAFADKLKERVEADHHISESVLQRWAEEHNRMLDTDLS</sequence>
<name>A0A1G8LH88_9PSED</name>